<evidence type="ECO:0000313" key="3">
    <source>
        <dbReference type="Proteomes" id="UP000002866"/>
    </source>
</evidence>
<protein>
    <submittedName>
        <fullName evidence="2">Uncharacterized protein</fullName>
    </submittedName>
</protein>
<sequence>MSNEGISQEVIELFENENINSIRDYHNELNHKVSKLKIQLDKELLNNYNEILKVTESFDSILNSMKIADNQFRSLCFDDEQFKLNKLKEPILNKLNLSEEEKNELKRQDEIDLNNNNESLLVLKLADWSFVIDEFIDCINKNNAMLQHDTEGNNNNAGGSSTNNLMSSQEIPKIVFEKVNQMFCNLESDIISKIKNNGEYCQVLNKSCSKFLKNVEKMEITNFDINQLTNKQWIEMYNILHLDEYPWDQDKKLHERVIDKIFDKLLITQRDINILLKCTNEPIITQFINSEEFKKRLAIKTRDDLQIQLTRLERVLAEKPDGKEKHEGEDILYPYDSNRMPDVKTILNKANLNSNGLGNSQRSQCHELIIKLLELLKRLKDLNETDDEIINKLERLHKQMLDTTQSKNKEHVVTGETMDHVVAQVLSRYQNHQFSNLLEKQLVQLQDLAGH</sequence>
<evidence type="ECO:0000256" key="1">
    <source>
        <dbReference type="SAM" id="Coils"/>
    </source>
</evidence>
<dbReference type="GeneID" id="14498166"/>
<keyword evidence="1" id="KW-0175">Coiled coil</keyword>
<dbReference type="RefSeq" id="XP_004182508.1">
    <property type="nucleotide sequence ID" value="XM_004182460.1"/>
</dbReference>
<organism evidence="2 3">
    <name type="scientific">Henningerozyma blattae (strain ATCC 34711 / CBS 6284 / DSM 70876 / NBRC 10599 / NRRL Y-10934 / UCD 77-7)</name>
    <name type="common">Yeast</name>
    <name type="synonym">Tetrapisispora blattae</name>
    <dbReference type="NCBI Taxonomy" id="1071380"/>
    <lineage>
        <taxon>Eukaryota</taxon>
        <taxon>Fungi</taxon>
        <taxon>Dikarya</taxon>
        <taxon>Ascomycota</taxon>
        <taxon>Saccharomycotina</taxon>
        <taxon>Saccharomycetes</taxon>
        <taxon>Saccharomycetales</taxon>
        <taxon>Saccharomycetaceae</taxon>
        <taxon>Henningerozyma</taxon>
    </lineage>
</organism>
<dbReference type="FunCoup" id="I2H9D7">
    <property type="interactions" value="52"/>
</dbReference>
<dbReference type="STRING" id="1071380.I2H9D7"/>
<dbReference type="InParanoid" id="I2H9D7"/>
<name>I2H9D7_HENB6</name>
<dbReference type="OrthoDB" id="4068191at2759"/>
<gene>
    <name evidence="2" type="primary">TBLA0I03340</name>
    <name evidence="2" type="ORF">TBLA_0I03340</name>
</gene>
<dbReference type="OMA" id="IFHDNDT"/>
<dbReference type="HOGENOM" id="CLU_657476_0_0_1"/>
<dbReference type="KEGG" id="tbl:TBLA_0I03340"/>
<keyword evidence="3" id="KW-1185">Reference proteome</keyword>
<dbReference type="Proteomes" id="UP000002866">
    <property type="component" value="Chromosome 9"/>
</dbReference>
<evidence type="ECO:0000313" key="2">
    <source>
        <dbReference type="EMBL" id="CCH62989.1"/>
    </source>
</evidence>
<accession>I2H9D7</accession>
<reference evidence="2 3" key="1">
    <citation type="journal article" date="2011" name="Proc. Natl. Acad. Sci. U.S.A.">
        <title>Evolutionary erosion of yeast sex chromosomes by mating-type switching accidents.</title>
        <authorList>
            <person name="Gordon J.L."/>
            <person name="Armisen D."/>
            <person name="Proux-Wera E."/>
            <person name="Oheigeartaigh S.S."/>
            <person name="Byrne K.P."/>
            <person name="Wolfe K.H."/>
        </authorList>
    </citation>
    <scope>NUCLEOTIDE SEQUENCE [LARGE SCALE GENOMIC DNA]</scope>
    <source>
        <strain evidence="3">ATCC 34711 / CBS 6284 / DSM 70876 / NBRC 10599 / NRRL Y-10934 / UCD 77-7</strain>
    </source>
</reference>
<dbReference type="eggNOG" id="ENOG502SBF7">
    <property type="taxonomic scope" value="Eukaryota"/>
</dbReference>
<dbReference type="EMBL" id="HE806324">
    <property type="protein sequence ID" value="CCH62989.1"/>
    <property type="molecule type" value="Genomic_DNA"/>
</dbReference>
<dbReference type="AlphaFoldDB" id="I2H9D7"/>
<proteinExistence type="predicted"/>
<feature type="coiled-coil region" evidence="1">
    <location>
        <begin position="365"/>
        <end position="399"/>
    </location>
</feature>